<comment type="similarity">
    <text evidence="11">Belongs to the UQCC4 family.</text>
</comment>
<accession>A0AAV2LFI7</accession>
<keyword evidence="10" id="KW-0472">Membrane</keyword>
<evidence type="ECO:0000256" key="1">
    <source>
        <dbReference type="ARBA" id="ARBA00004434"/>
    </source>
</evidence>
<reference evidence="13 14" key="1">
    <citation type="submission" date="2024-04" db="EMBL/GenBank/DDBJ databases">
        <authorList>
            <person name="Waldvogel A.-M."/>
            <person name="Schoenle A."/>
        </authorList>
    </citation>
    <scope>NUCLEOTIDE SEQUENCE [LARGE SCALE GENOMIC DNA]</scope>
</reference>
<sequence length="129" mass="14629">MSSSVRRTLCTLLSRVKGLSPHNTTSVRLSSVRALALSSHLESEEKSDEPIKFSTSKASHRTWKVGSSMGSQYRRPWKKVLPLSIGFSVFLLWCVLRGQSDVDENYYRPLQESLQSLQQEQEKAEDKPS</sequence>
<protein>
    <submittedName>
        <fullName evidence="13">Uncharacterized protein</fullName>
    </submittedName>
</protein>
<name>A0AAV2LFI7_KNICA</name>
<keyword evidence="8" id="KW-1133">Transmembrane helix</keyword>
<evidence type="ECO:0000256" key="8">
    <source>
        <dbReference type="ARBA" id="ARBA00022989"/>
    </source>
</evidence>
<evidence type="ECO:0000256" key="9">
    <source>
        <dbReference type="ARBA" id="ARBA00023128"/>
    </source>
</evidence>
<dbReference type="PRINTS" id="PR02042">
    <property type="entry name" value="CCSMST1"/>
</dbReference>
<keyword evidence="4" id="KW-0812">Transmembrane</keyword>
<dbReference type="InterPro" id="IPR023248">
    <property type="entry name" value="UQCC4_vert"/>
</dbReference>
<keyword evidence="3" id="KW-0679">Respiratory chain</keyword>
<evidence type="ECO:0000256" key="12">
    <source>
        <dbReference type="SAM" id="MobiDB-lite"/>
    </source>
</evidence>
<evidence type="ECO:0000256" key="7">
    <source>
        <dbReference type="ARBA" id="ARBA00022982"/>
    </source>
</evidence>
<evidence type="ECO:0000256" key="4">
    <source>
        <dbReference type="ARBA" id="ARBA00022692"/>
    </source>
</evidence>
<keyword evidence="7" id="KW-0249">Electron transport</keyword>
<dbReference type="PANTHER" id="PTHR35268:SF1">
    <property type="entry name" value="UBIQUINOL-CYTOCHROME-C REDUCTASE COMPLEX ASSEMBLY FACTOR 4"/>
    <property type="match status" value="1"/>
</dbReference>
<dbReference type="InterPro" id="IPR029160">
    <property type="entry name" value="UQCC4"/>
</dbReference>
<comment type="subcellular location">
    <subcellularLocation>
        <location evidence="1">Mitochondrion inner membrane</location>
        <topology evidence="1">Single-pass membrane protein</topology>
    </subcellularLocation>
</comment>
<dbReference type="EMBL" id="OZ035845">
    <property type="protein sequence ID" value="CAL1599223.1"/>
    <property type="molecule type" value="Genomic_DNA"/>
</dbReference>
<gene>
    <name evidence="13" type="ORF">KC01_LOCUS27532</name>
</gene>
<keyword evidence="14" id="KW-1185">Reference proteome</keyword>
<evidence type="ECO:0000256" key="3">
    <source>
        <dbReference type="ARBA" id="ARBA00022660"/>
    </source>
</evidence>
<keyword evidence="2" id="KW-0813">Transport</keyword>
<organism evidence="13 14">
    <name type="scientific">Knipowitschia caucasica</name>
    <name type="common">Caucasian dwarf goby</name>
    <name type="synonym">Pomatoschistus caucasicus</name>
    <dbReference type="NCBI Taxonomy" id="637954"/>
    <lineage>
        <taxon>Eukaryota</taxon>
        <taxon>Metazoa</taxon>
        <taxon>Chordata</taxon>
        <taxon>Craniata</taxon>
        <taxon>Vertebrata</taxon>
        <taxon>Euteleostomi</taxon>
        <taxon>Actinopterygii</taxon>
        <taxon>Neopterygii</taxon>
        <taxon>Teleostei</taxon>
        <taxon>Neoteleostei</taxon>
        <taxon>Acanthomorphata</taxon>
        <taxon>Gobiaria</taxon>
        <taxon>Gobiiformes</taxon>
        <taxon>Gobioidei</taxon>
        <taxon>Gobiidae</taxon>
        <taxon>Gobiinae</taxon>
        <taxon>Knipowitschia</taxon>
    </lineage>
</organism>
<evidence type="ECO:0000313" key="14">
    <source>
        <dbReference type="Proteomes" id="UP001497482"/>
    </source>
</evidence>
<evidence type="ECO:0000313" key="13">
    <source>
        <dbReference type="EMBL" id="CAL1599223.1"/>
    </source>
</evidence>
<evidence type="ECO:0000256" key="6">
    <source>
        <dbReference type="ARBA" id="ARBA00022792"/>
    </source>
</evidence>
<feature type="region of interest" description="Disordered" evidence="12">
    <location>
        <begin position="41"/>
        <end position="72"/>
    </location>
</feature>
<keyword evidence="6" id="KW-0999">Mitochondrion inner membrane</keyword>
<evidence type="ECO:0000256" key="5">
    <source>
        <dbReference type="ARBA" id="ARBA00022729"/>
    </source>
</evidence>
<dbReference type="Proteomes" id="UP001497482">
    <property type="component" value="Chromosome 23"/>
</dbReference>
<evidence type="ECO:0000256" key="11">
    <source>
        <dbReference type="ARBA" id="ARBA00034713"/>
    </source>
</evidence>
<dbReference type="Pfam" id="PF15013">
    <property type="entry name" value="CCSMST1"/>
    <property type="match status" value="1"/>
</dbReference>
<dbReference type="GO" id="GO:0005743">
    <property type="term" value="C:mitochondrial inner membrane"/>
    <property type="evidence" value="ECO:0007669"/>
    <property type="project" value="UniProtKB-SubCell"/>
</dbReference>
<proteinExistence type="inferred from homology"/>
<dbReference type="PANTHER" id="PTHR35268">
    <property type="entry name" value="PROTEIN CCSMST1"/>
    <property type="match status" value="1"/>
</dbReference>
<keyword evidence="5" id="KW-0732">Signal</keyword>
<dbReference type="AlphaFoldDB" id="A0AAV2LFI7"/>
<keyword evidence="9" id="KW-0496">Mitochondrion</keyword>
<evidence type="ECO:0000256" key="2">
    <source>
        <dbReference type="ARBA" id="ARBA00022448"/>
    </source>
</evidence>
<feature type="compositionally biased region" description="Basic and acidic residues" evidence="12">
    <location>
        <begin position="41"/>
        <end position="51"/>
    </location>
</feature>
<evidence type="ECO:0000256" key="10">
    <source>
        <dbReference type="ARBA" id="ARBA00023136"/>
    </source>
</evidence>